<keyword evidence="9 10" id="KW-0472">Membrane</keyword>
<reference evidence="14" key="2">
    <citation type="journal article" date="2017" name="Plant J.">
        <title>Araport11: a complete reannotation of the Arabidopsis thaliana reference genome.</title>
        <authorList>
            <person name="Cheng C.Y."/>
            <person name="Krishnakumar V."/>
            <person name="Chan A.P."/>
            <person name="Thibaud-Nissen F."/>
            <person name="Schobel S."/>
            <person name="Town C.D."/>
        </authorList>
    </citation>
    <scope>GENOME REANNOTATION</scope>
    <source>
        <strain evidence="14">cv. Columbia</strain>
    </source>
</reference>
<organism evidence="13 14">
    <name type="scientific">Arabidopsis thaliana</name>
    <name type="common">Mouse-ear cress</name>
    <dbReference type="NCBI Taxonomy" id="3702"/>
    <lineage>
        <taxon>Eukaryota</taxon>
        <taxon>Viridiplantae</taxon>
        <taxon>Streptophyta</taxon>
        <taxon>Embryophyta</taxon>
        <taxon>Tracheophyta</taxon>
        <taxon>Spermatophyta</taxon>
        <taxon>Magnoliopsida</taxon>
        <taxon>eudicotyledons</taxon>
        <taxon>Gunneridae</taxon>
        <taxon>Pentapetalae</taxon>
        <taxon>rosids</taxon>
        <taxon>malvids</taxon>
        <taxon>Brassicales</taxon>
        <taxon>Brassicaceae</taxon>
        <taxon>Camelineae</taxon>
        <taxon>Arabidopsis</taxon>
    </lineage>
</organism>
<evidence type="ECO:0000259" key="11">
    <source>
        <dbReference type="Pfam" id="PF01694"/>
    </source>
</evidence>
<evidence type="ECO:0000256" key="8">
    <source>
        <dbReference type="ARBA" id="ARBA00022989"/>
    </source>
</evidence>
<evidence type="ECO:0000313" key="12">
    <source>
        <dbReference type="Araport" id="AT1G12750"/>
    </source>
</evidence>
<evidence type="ECO:0000256" key="7">
    <source>
        <dbReference type="ARBA" id="ARBA00022825"/>
    </source>
</evidence>
<dbReference type="Gene3D" id="1.20.1540.10">
    <property type="entry name" value="Rhomboid-like"/>
    <property type="match status" value="1"/>
</dbReference>
<protein>
    <recommendedName>
        <fullName evidence="10">RHOMBOID-like protein</fullName>
        <ecNumber evidence="10">3.4.21.105</ecNumber>
    </recommendedName>
</protein>
<evidence type="ECO:0000256" key="3">
    <source>
        <dbReference type="ARBA" id="ARBA00009045"/>
    </source>
</evidence>
<comment type="catalytic activity">
    <reaction evidence="1 10">
        <text>Cleaves type-1 transmembrane domains using a catalytic dyad composed of serine and histidine that are contributed by different transmembrane domains.</text>
        <dbReference type="EC" id="3.4.21.105"/>
    </reaction>
</comment>
<dbReference type="GeneID" id="837831"/>
<dbReference type="AlphaFoldDB" id="A0A1P8AUJ6"/>
<evidence type="ECO:0000313" key="13">
    <source>
        <dbReference type="EMBL" id="ANM60287.1"/>
    </source>
</evidence>
<evidence type="ECO:0000256" key="4">
    <source>
        <dbReference type="ARBA" id="ARBA00022670"/>
    </source>
</evidence>
<evidence type="ECO:0000256" key="1">
    <source>
        <dbReference type="ARBA" id="ARBA00000156"/>
    </source>
</evidence>
<dbReference type="PANTHER" id="PTHR22936">
    <property type="entry name" value="RHOMBOID-RELATED"/>
    <property type="match status" value="1"/>
</dbReference>
<keyword evidence="4 10" id="KW-0645">Protease</keyword>
<feature type="transmembrane region" description="Helical" evidence="10">
    <location>
        <begin position="21"/>
        <end position="39"/>
    </location>
</feature>
<dbReference type="GO" id="GO:0006508">
    <property type="term" value="P:proteolysis"/>
    <property type="evidence" value="ECO:0007669"/>
    <property type="project" value="UniProtKB-KW"/>
</dbReference>
<dbReference type="InterPro" id="IPR022764">
    <property type="entry name" value="Peptidase_S54_rhomboid_dom"/>
</dbReference>
<evidence type="ECO:0000256" key="2">
    <source>
        <dbReference type="ARBA" id="ARBA00004141"/>
    </source>
</evidence>
<evidence type="ECO:0000313" key="14">
    <source>
        <dbReference type="Proteomes" id="UP000006548"/>
    </source>
</evidence>
<dbReference type="GO" id="GO:0005794">
    <property type="term" value="C:Golgi apparatus"/>
    <property type="evidence" value="ECO:0007669"/>
    <property type="project" value="UniProtKB-ARBA"/>
</dbReference>
<comment type="similarity">
    <text evidence="3 10">Belongs to the peptidase S54 family.</text>
</comment>
<keyword evidence="5 10" id="KW-0812">Transmembrane</keyword>
<evidence type="ECO:0000256" key="5">
    <source>
        <dbReference type="ARBA" id="ARBA00022692"/>
    </source>
</evidence>
<keyword evidence="14" id="KW-1185">Reference proteome</keyword>
<evidence type="ECO:0000313" key="15">
    <source>
        <dbReference type="TAIR" id="AT1G12750"/>
    </source>
</evidence>
<dbReference type="EMBL" id="CP002684">
    <property type="protein sequence ID" value="ANM60287.1"/>
    <property type="molecule type" value="Genomic_DNA"/>
</dbReference>
<dbReference type="ProteomicsDB" id="205462"/>
<keyword evidence="6 10" id="KW-0378">Hydrolase</keyword>
<comment type="subcellular location">
    <subcellularLocation>
        <location evidence="2 10">Membrane</location>
        <topology evidence="2 10">Multi-pass membrane protein</topology>
    </subcellularLocation>
</comment>
<dbReference type="Proteomes" id="UP000006548">
    <property type="component" value="Chromosome 1"/>
</dbReference>
<dbReference type="Araport" id="AT1G12750"/>
<accession>A0A1P8AUJ6</accession>
<feature type="transmembrane region" description="Helical" evidence="10">
    <location>
        <begin position="104"/>
        <end position="125"/>
    </location>
</feature>
<name>A0A1P8AUJ6_ARATH</name>
<dbReference type="InterPro" id="IPR035952">
    <property type="entry name" value="Rhomboid-like_sf"/>
</dbReference>
<reference evidence="13 14" key="1">
    <citation type="journal article" date="2000" name="Nature">
        <title>Sequence and analysis of chromosome 1 of the plant Arabidopsis thaliana.</title>
        <authorList>
            <person name="Theologis A."/>
            <person name="Ecker J.R."/>
            <person name="Palm C.J."/>
            <person name="Federspiel N.A."/>
            <person name="Kaul S."/>
            <person name="White O."/>
            <person name="Alonso J."/>
            <person name="Altafi H."/>
            <person name="Araujo R."/>
            <person name="Bowman C.L."/>
            <person name="Brooks S.Y."/>
            <person name="Buehler E."/>
            <person name="Chan A."/>
            <person name="Chao Q."/>
            <person name="Chen H."/>
            <person name="Cheuk R.F."/>
            <person name="Chin C.W."/>
            <person name="Chung M.K."/>
            <person name="Conn L."/>
            <person name="Conway A.B."/>
            <person name="Conway A.R."/>
            <person name="Creasy T.H."/>
            <person name="Dewar K."/>
            <person name="Dunn P."/>
            <person name="Etgu P."/>
            <person name="Feldblyum T.V."/>
            <person name="Feng J."/>
            <person name="Fong B."/>
            <person name="Fujii C.Y."/>
            <person name="Gill J.E."/>
            <person name="Goldsmith A.D."/>
            <person name="Haas B."/>
            <person name="Hansen N.F."/>
            <person name="Hughes B."/>
            <person name="Huizar L."/>
            <person name="Hunter J.L."/>
            <person name="Jenkins J."/>
            <person name="Johnson-Hopson C."/>
            <person name="Khan S."/>
            <person name="Khaykin E."/>
            <person name="Kim C.J."/>
            <person name="Koo H.L."/>
            <person name="Kremenetskaia I."/>
            <person name="Kurtz D.B."/>
            <person name="Kwan A."/>
            <person name="Lam B."/>
            <person name="Langin-Hooper S."/>
            <person name="Lee A."/>
            <person name="Lee J.M."/>
            <person name="Lenz C.A."/>
            <person name="Li J.H."/>
            <person name="Li Y."/>
            <person name="Lin X."/>
            <person name="Liu S.X."/>
            <person name="Liu Z.A."/>
            <person name="Luros J.S."/>
            <person name="Maiti R."/>
            <person name="Marziali A."/>
            <person name="Militscher J."/>
            <person name="Miranda M."/>
            <person name="Nguyen M."/>
            <person name="Nierman W.C."/>
            <person name="Osborne B.I."/>
            <person name="Pai G."/>
            <person name="Peterson J."/>
            <person name="Pham P.K."/>
            <person name="Rizzo M."/>
            <person name="Rooney T."/>
            <person name="Rowley D."/>
            <person name="Sakano H."/>
            <person name="Salzberg S.L."/>
            <person name="Schwartz J.R."/>
            <person name="Shinn P."/>
            <person name="Southwick A.M."/>
            <person name="Sun H."/>
            <person name="Tallon L.J."/>
            <person name="Tambunga G."/>
            <person name="Toriumi M.J."/>
            <person name="Town C.D."/>
            <person name="Utterback T."/>
            <person name="Van Aken S."/>
            <person name="Vaysberg M."/>
            <person name="Vysotskaia V.S."/>
            <person name="Walker M."/>
            <person name="Wu D."/>
            <person name="Yu G."/>
            <person name="Fraser C.M."/>
            <person name="Venter J.C."/>
            <person name="Davis R.W."/>
        </authorList>
    </citation>
    <scope>NUCLEOTIDE SEQUENCE [LARGE SCALE GENOMIC DNA]</scope>
    <source>
        <strain evidence="14">cv. Columbia</strain>
    </source>
</reference>
<feature type="domain" description="Peptidase S54 rhomboid" evidence="11">
    <location>
        <begin position="95"/>
        <end position="190"/>
    </location>
</feature>
<feature type="transmembrane region" description="Helical" evidence="10">
    <location>
        <begin position="137"/>
        <end position="155"/>
    </location>
</feature>
<dbReference type="ExpressionAtlas" id="A0A1P8AUJ6">
    <property type="expression patterns" value="baseline and differential"/>
</dbReference>
<dbReference type="FunFam" id="1.20.1540.10:FF:000019">
    <property type="entry name" value="RHOMBOID-like protein"/>
    <property type="match status" value="1"/>
</dbReference>
<dbReference type="Pfam" id="PF01694">
    <property type="entry name" value="Rhomboid"/>
    <property type="match status" value="1"/>
</dbReference>
<dbReference type="RefSeq" id="NP_001322585.1">
    <property type="nucleotide sequence ID" value="NM_001332049.1"/>
</dbReference>
<keyword evidence="8 10" id="KW-1133">Transmembrane helix</keyword>
<dbReference type="SUPFAM" id="SSF144091">
    <property type="entry name" value="Rhomboid-like"/>
    <property type="match status" value="1"/>
</dbReference>
<dbReference type="GO" id="GO:0016020">
    <property type="term" value="C:membrane"/>
    <property type="evidence" value="ECO:0007669"/>
    <property type="project" value="UniProtKB-SubCell"/>
</dbReference>
<dbReference type="PANTHER" id="PTHR22936:SF80">
    <property type="entry name" value="RHOMBOID-LIKE PROTEIN 6, MITOCHONDRIAL"/>
    <property type="match status" value="1"/>
</dbReference>
<proteinExistence type="inferred from homology"/>
<dbReference type="InterPro" id="IPR002610">
    <property type="entry name" value="Peptidase_S54_rhomboid-like"/>
</dbReference>
<feature type="transmembrane region" description="Helical" evidence="10">
    <location>
        <begin position="161"/>
        <end position="180"/>
    </location>
</feature>
<comment type="caution">
    <text evidence="10">Lacks conserved residue(s) required for the propagation of feature annotation.</text>
</comment>
<comment type="function">
    <text evidence="10">Serine protease involved in intramembrane proteolysis.</text>
</comment>
<evidence type="ECO:0000256" key="10">
    <source>
        <dbReference type="RuleBase" id="RU362115"/>
    </source>
</evidence>
<sequence length="210" mass="23554">MRSRDMERGRKHRGDTQWTAWLTPTIVVANVSIFIVVMYTNDCPKTTTGANGDCVAKLLRRFSFQPLRENPFLGPSSSTLEKLGALDWKKVVQGNEKWRLITAMWLHAGIIHLVMNMFDVIIFGIRLEQQFGFIRIGLIYLISGFGGSILSALFLQKSISVGASGALLGLMGAMLSELLTNWTIYKSKVLCHVLSQDTNINRKYNMVSLP</sequence>
<dbReference type="TAIR" id="AT1G12750">
    <property type="gene designation" value="RBL6"/>
</dbReference>
<dbReference type="EC" id="3.4.21.105" evidence="10"/>
<evidence type="ECO:0000256" key="6">
    <source>
        <dbReference type="ARBA" id="ARBA00022801"/>
    </source>
</evidence>
<keyword evidence="7 10" id="KW-0720">Serine protease</keyword>
<evidence type="ECO:0000256" key="9">
    <source>
        <dbReference type="ARBA" id="ARBA00023136"/>
    </source>
</evidence>
<gene>
    <name evidence="13 15" type="primary">RBL6</name>
    <name evidence="13" type="synonym">ATRBL6</name>
    <name evidence="13" type="synonym">RHOMBOID-like protein 6</name>
    <name evidence="12 13" type="ordered locus">At1g12750</name>
    <name evidence="13" type="ORF">T12C24.28</name>
    <name evidence="13" type="ORF">T12C24_28</name>
</gene>
<dbReference type="GO" id="GO:0004252">
    <property type="term" value="F:serine-type endopeptidase activity"/>
    <property type="evidence" value="ECO:0007669"/>
    <property type="project" value="InterPro"/>
</dbReference>